<comment type="caution">
    <text evidence="1">The sequence shown here is derived from an EMBL/GenBank/DDBJ whole genome shotgun (WGS) entry which is preliminary data.</text>
</comment>
<evidence type="ECO:0000313" key="1">
    <source>
        <dbReference type="EMBL" id="MPM77057.1"/>
    </source>
</evidence>
<gene>
    <name evidence="1" type="ORF">SDC9_124056</name>
</gene>
<reference evidence="1" key="1">
    <citation type="submission" date="2019-08" db="EMBL/GenBank/DDBJ databases">
        <authorList>
            <person name="Kucharzyk K."/>
            <person name="Murdoch R.W."/>
            <person name="Higgins S."/>
            <person name="Loffler F."/>
        </authorList>
    </citation>
    <scope>NUCLEOTIDE SEQUENCE</scope>
</reference>
<proteinExistence type="predicted"/>
<accession>A0A645CJC5</accession>
<name>A0A645CJC5_9ZZZZ</name>
<sequence>MFKGFIEIPLFVVIQSHVKMEQIRIAVFHQSLLQKSYSIVYLFHLGHGFALDGISAYRKIFIVRIDNVGAVF</sequence>
<dbReference type="AlphaFoldDB" id="A0A645CJC5"/>
<protein>
    <submittedName>
        <fullName evidence="1">Uncharacterized protein</fullName>
    </submittedName>
</protein>
<dbReference type="EMBL" id="VSSQ01027684">
    <property type="protein sequence ID" value="MPM77057.1"/>
    <property type="molecule type" value="Genomic_DNA"/>
</dbReference>
<organism evidence="1">
    <name type="scientific">bioreactor metagenome</name>
    <dbReference type="NCBI Taxonomy" id="1076179"/>
    <lineage>
        <taxon>unclassified sequences</taxon>
        <taxon>metagenomes</taxon>
        <taxon>ecological metagenomes</taxon>
    </lineage>
</organism>